<sequence>MDIRVVDPRRAYVKDNASETRTRIFVTSSFRCGVVVCLRSMQNGRGDTAQTHWVRVRDVEFLTIRSTHAKHVHIIELAGLGCVFDLKMDAGRRGLRRCAGCD</sequence>
<keyword evidence="2" id="KW-1185">Reference proteome</keyword>
<organism evidence="1 2">
    <name type="scientific">Pholiota conissans</name>
    <dbReference type="NCBI Taxonomy" id="109636"/>
    <lineage>
        <taxon>Eukaryota</taxon>
        <taxon>Fungi</taxon>
        <taxon>Dikarya</taxon>
        <taxon>Basidiomycota</taxon>
        <taxon>Agaricomycotina</taxon>
        <taxon>Agaricomycetes</taxon>
        <taxon>Agaricomycetidae</taxon>
        <taxon>Agaricales</taxon>
        <taxon>Agaricineae</taxon>
        <taxon>Strophariaceae</taxon>
        <taxon>Pholiota</taxon>
    </lineage>
</organism>
<gene>
    <name evidence="1" type="ORF">BDN70DRAFT_887961</name>
</gene>
<dbReference type="Proteomes" id="UP000807469">
    <property type="component" value="Unassembled WGS sequence"/>
</dbReference>
<protein>
    <submittedName>
        <fullName evidence="1">Uncharacterized protein</fullName>
    </submittedName>
</protein>
<comment type="caution">
    <text evidence="1">The sequence shown here is derived from an EMBL/GenBank/DDBJ whole genome shotgun (WGS) entry which is preliminary data.</text>
</comment>
<feature type="non-terminal residue" evidence="1">
    <location>
        <position position="102"/>
    </location>
</feature>
<evidence type="ECO:0000313" key="1">
    <source>
        <dbReference type="EMBL" id="KAF9471583.1"/>
    </source>
</evidence>
<dbReference type="AlphaFoldDB" id="A0A9P5YMD2"/>
<evidence type="ECO:0000313" key="2">
    <source>
        <dbReference type="Proteomes" id="UP000807469"/>
    </source>
</evidence>
<name>A0A9P5YMD2_9AGAR</name>
<dbReference type="EMBL" id="MU155657">
    <property type="protein sequence ID" value="KAF9471583.1"/>
    <property type="molecule type" value="Genomic_DNA"/>
</dbReference>
<reference evidence="1" key="1">
    <citation type="submission" date="2020-11" db="EMBL/GenBank/DDBJ databases">
        <authorList>
            <consortium name="DOE Joint Genome Institute"/>
            <person name="Ahrendt S."/>
            <person name="Riley R."/>
            <person name="Andreopoulos W."/>
            <person name="Labutti K."/>
            <person name="Pangilinan J."/>
            <person name="Ruiz-Duenas F.J."/>
            <person name="Barrasa J.M."/>
            <person name="Sanchez-Garcia M."/>
            <person name="Camarero S."/>
            <person name="Miyauchi S."/>
            <person name="Serrano A."/>
            <person name="Linde D."/>
            <person name="Babiker R."/>
            <person name="Drula E."/>
            <person name="Ayuso-Fernandez I."/>
            <person name="Pacheco R."/>
            <person name="Padilla G."/>
            <person name="Ferreira P."/>
            <person name="Barriuso J."/>
            <person name="Kellner H."/>
            <person name="Castanera R."/>
            <person name="Alfaro M."/>
            <person name="Ramirez L."/>
            <person name="Pisabarro A.G."/>
            <person name="Kuo A."/>
            <person name="Tritt A."/>
            <person name="Lipzen A."/>
            <person name="He G."/>
            <person name="Yan M."/>
            <person name="Ng V."/>
            <person name="Cullen D."/>
            <person name="Martin F."/>
            <person name="Rosso M.-N."/>
            <person name="Henrissat B."/>
            <person name="Hibbett D."/>
            <person name="Martinez A.T."/>
            <person name="Grigoriev I.V."/>
        </authorList>
    </citation>
    <scope>NUCLEOTIDE SEQUENCE</scope>
    <source>
        <strain evidence="1">CIRM-BRFM 674</strain>
    </source>
</reference>
<accession>A0A9P5YMD2</accession>
<proteinExistence type="predicted"/>